<name>A0ABU3V4R8_9ACTN</name>
<gene>
    <name evidence="2" type="ORF">PU648_54820</name>
</gene>
<reference evidence="2 3" key="1">
    <citation type="submission" date="2023-02" db="EMBL/GenBank/DDBJ databases">
        <authorList>
            <person name="Maleckis M."/>
        </authorList>
    </citation>
    <scope>NUCLEOTIDE SEQUENCE [LARGE SCALE GENOMIC DNA]</scope>
    <source>
        <strain evidence="2 3">P8-A2</strain>
        <plasmid evidence="2">unnamed1</plasmid>
    </source>
</reference>
<organism evidence="2 3">
    <name type="scientific">Streptomyces mirabilis</name>
    <dbReference type="NCBI Taxonomy" id="68239"/>
    <lineage>
        <taxon>Bacteria</taxon>
        <taxon>Bacillati</taxon>
        <taxon>Actinomycetota</taxon>
        <taxon>Actinomycetes</taxon>
        <taxon>Kitasatosporales</taxon>
        <taxon>Streptomycetaceae</taxon>
        <taxon>Streptomyces</taxon>
    </lineage>
</organism>
<evidence type="ECO:0000313" key="2">
    <source>
        <dbReference type="EMBL" id="MDU9001177.1"/>
    </source>
</evidence>
<comment type="caution">
    <text evidence="2">The sequence shown here is derived from an EMBL/GenBank/DDBJ whole genome shotgun (WGS) entry which is preliminary data.</text>
</comment>
<dbReference type="EMBL" id="JARAKF010000003">
    <property type="protein sequence ID" value="MDU9001177.1"/>
    <property type="molecule type" value="Genomic_DNA"/>
</dbReference>
<dbReference type="Pfam" id="PF12642">
    <property type="entry name" value="TpcC"/>
    <property type="match status" value="1"/>
</dbReference>
<proteinExistence type="predicted"/>
<dbReference type="Proteomes" id="UP001257627">
    <property type="component" value="Unassembled WGS sequence"/>
</dbReference>
<keyword evidence="1" id="KW-1133">Transmembrane helix</keyword>
<keyword evidence="3" id="KW-1185">Reference proteome</keyword>
<protein>
    <submittedName>
        <fullName evidence="2">Conjugal transfer protein</fullName>
    </submittedName>
</protein>
<dbReference type="InterPro" id="IPR024735">
    <property type="entry name" value="TcpC"/>
</dbReference>
<geneLocation type="plasmid" evidence="2">
    <name>unnamed1</name>
</geneLocation>
<dbReference type="Gene3D" id="3.10.450.540">
    <property type="match status" value="1"/>
</dbReference>
<evidence type="ECO:0000256" key="1">
    <source>
        <dbReference type="SAM" id="Phobius"/>
    </source>
</evidence>
<keyword evidence="1" id="KW-0812">Transmembrane</keyword>
<evidence type="ECO:0000313" key="3">
    <source>
        <dbReference type="Proteomes" id="UP001257627"/>
    </source>
</evidence>
<sequence>MDAVEGGWVTVSSEAVANLTTLLRWGAWLLLIVGPLLGILAFMRPTAAAGTAPPAPKTTSSATAGDTAGPAGFAQLYVAAYAEAGKGTEASLAPYFPQMRTISLEATPHIQQADRLAAVRVTKVSSGYWSVTVAARITSQAKASKKTTTADTETASGEVLRYFQVPVKAGSGGGYIAAALPAEVAAPSAGDGLELDYGTPVPADTHDAATAAVGEFLAAYLTGSGELDRYLSPGTDLAAVSPAPYERIEVSQLAEQGADFPMGAPATEGAKRQLLVDIWATGSDGQVRPLTYAIALKARDGRWEIAALDAAPGLSTTSKEK</sequence>
<keyword evidence="2" id="KW-0614">Plasmid</keyword>
<accession>A0ABU3V4R8</accession>
<keyword evidence="1" id="KW-0472">Membrane</keyword>
<dbReference type="RefSeq" id="WP_266943910.1">
    <property type="nucleotide sequence ID" value="NZ_JAPEMK010000002.1"/>
</dbReference>
<feature type="transmembrane region" description="Helical" evidence="1">
    <location>
        <begin position="25"/>
        <end position="43"/>
    </location>
</feature>